<keyword evidence="1" id="KW-0812">Transmembrane</keyword>
<keyword evidence="1" id="KW-1133">Transmembrane helix</keyword>
<dbReference type="RefSeq" id="WP_381527965.1">
    <property type="nucleotide sequence ID" value="NZ_JBHULN010000027.1"/>
</dbReference>
<protein>
    <submittedName>
        <fullName evidence="2">Uncharacterized protein</fullName>
    </submittedName>
</protein>
<feature type="transmembrane region" description="Helical" evidence="1">
    <location>
        <begin position="37"/>
        <end position="57"/>
    </location>
</feature>
<keyword evidence="1" id="KW-0472">Membrane</keyword>
<keyword evidence="3" id="KW-1185">Reference proteome</keyword>
<comment type="caution">
    <text evidence="2">The sequence shown here is derived from an EMBL/GenBank/DDBJ whole genome shotgun (WGS) entry which is preliminary data.</text>
</comment>
<evidence type="ECO:0000313" key="2">
    <source>
        <dbReference type="EMBL" id="MFD2574351.1"/>
    </source>
</evidence>
<feature type="transmembrane region" description="Helical" evidence="1">
    <location>
        <begin position="6"/>
        <end position="25"/>
    </location>
</feature>
<proteinExistence type="predicted"/>
<dbReference type="EMBL" id="JBHULN010000027">
    <property type="protein sequence ID" value="MFD2574351.1"/>
    <property type="molecule type" value="Genomic_DNA"/>
</dbReference>
<sequence length="104" mass="11597">MNIYVLNLLTLGLTLSAWLCTRLGYTFLPPSWDDKPFWIGFLLYMAALVASCIMLGRSFTFAGSPNVPWWHGALMVIWALAQGVLTLGVFGLLYAEGMQGYTDR</sequence>
<organism evidence="2 3">
    <name type="scientific">Spirosoma soli</name>
    <dbReference type="NCBI Taxonomy" id="1770529"/>
    <lineage>
        <taxon>Bacteria</taxon>
        <taxon>Pseudomonadati</taxon>
        <taxon>Bacteroidota</taxon>
        <taxon>Cytophagia</taxon>
        <taxon>Cytophagales</taxon>
        <taxon>Cytophagaceae</taxon>
        <taxon>Spirosoma</taxon>
    </lineage>
</organism>
<name>A0ABW5MCY5_9BACT</name>
<evidence type="ECO:0000313" key="3">
    <source>
        <dbReference type="Proteomes" id="UP001597469"/>
    </source>
</evidence>
<gene>
    <name evidence="2" type="ORF">ACFSUS_27195</name>
</gene>
<evidence type="ECO:0000256" key="1">
    <source>
        <dbReference type="SAM" id="Phobius"/>
    </source>
</evidence>
<reference evidence="3" key="1">
    <citation type="journal article" date="2019" name="Int. J. Syst. Evol. Microbiol.">
        <title>The Global Catalogue of Microorganisms (GCM) 10K type strain sequencing project: providing services to taxonomists for standard genome sequencing and annotation.</title>
        <authorList>
            <consortium name="The Broad Institute Genomics Platform"/>
            <consortium name="The Broad Institute Genome Sequencing Center for Infectious Disease"/>
            <person name="Wu L."/>
            <person name="Ma J."/>
        </authorList>
    </citation>
    <scope>NUCLEOTIDE SEQUENCE [LARGE SCALE GENOMIC DNA]</scope>
    <source>
        <strain evidence="3">KCTC 42805</strain>
    </source>
</reference>
<dbReference type="Proteomes" id="UP001597469">
    <property type="component" value="Unassembled WGS sequence"/>
</dbReference>
<accession>A0ABW5MCY5</accession>
<feature type="transmembrane region" description="Helical" evidence="1">
    <location>
        <begin position="69"/>
        <end position="95"/>
    </location>
</feature>